<evidence type="ECO:0000256" key="3">
    <source>
        <dbReference type="ARBA" id="ARBA00022448"/>
    </source>
</evidence>
<name>A0A9P8PN38_9ASCO</name>
<keyword evidence="11" id="KW-1185">Reference proteome</keyword>
<dbReference type="Gene3D" id="1.20.1250.20">
    <property type="entry name" value="MFS general substrate transporter like domains"/>
    <property type="match status" value="1"/>
</dbReference>
<dbReference type="GO" id="GO:0016020">
    <property type="term" value="C:membrane"/>
    <property type="evidence" value="ECO:0007669"/>
    <property type="project" value="UniProtKB-SubCell"/>
</dbReference>
<accession>A0A9P8PN38</accession>
<dbReference type="SUPFAM" id="SSF103473">
    <property type="entry name" value="MFS general substrate transporter"/>
    <property type="match status" value="1"/>
</dbReference>
<dbReference type="Pfam" id="PF00083">
    <property type="entry name" value="Sugar_tr"/>
    <property type="match status" value="1"/>
</dbReference>
<dbReference type="GO" id="GO:0022857">
    <property type="term" value="F:transmembrane transporter activity"/>
    <property type="evidence" value="ECO:0007669"/>
    <property type="project" value="InterPro"/>
</dbReference>
<feature type="transmembrane region" description="Helical" evidence="8">
    <location>
        <begin position="126"/>
        <end position="143"/>
    </location>
</feature>
<evidence type="ECO:0000313" key="11">
    <source>
        <dbReference type="Proteomes" id="UP000769528"/>
    </source>
</evidence>
<dbReference type="InterPro" id="IPR005828">
    <property type="entry name" value="MFS_sugar_transport-like"/>
</dbReference>
<evidence type="ECO:0000256" key="2">
    <source>
        <dbReference type="ARBA" id="ARBA00010992"/>
    </source>
</evidence>
<feature type="transmembrane region" description="Helical" evidence="8">
    <location>
        <begin position="465"/>
        <end position="485"/>
    </location>
</feature>
<dbReference type="PRINTS" id="PR00171">
    <property type="entry name" value="SUGRTRNSPORT"/>
</dbReference>
<proteinExistence type="inferred from homology"/>
<evidence type="ECO:0000256" key="1">
    <source>
        <dbReference type="ARBA" id="ARBA00004141"/>
    </source>
</evidence>
<feature type="transmembrane region" description="Helical" evidence="8">
    <location>
        <begin position="431"/>
        <end position="453"/>
    </location>
</feature>
<dbReference type="InterPro" id="IPR003663">
    <property type="entry name" value="Sugar/inositol_transpt"/>
</dbReference>
<dbReference type="OrthoDB" id="6339427at2759"/>
<organism evidence="10 11">
    <name type="scientific">Wickerhamomyces mucosus</name>
    <dbReference type="NCBI Taxonomy" id="1378264"/>
    <lineage>
        <taxon>Eukaryota</taxon>
        <taxon>Fungi</taxon>
        <taxon>Dikarya</taxon>
        <taxon>Ascomycota</taxon>
        <taxon>Saccharomycotina</taxon>
        <taxon>Saccharomycetes</taxon>
        <taxon>Phaffomycetales</taxon>
        <taxon>Wickerhamomycetaceae</taxon>
        <taxon>Wickerhamomyces</taxon>
    </lineage>
</organism>
<evidence type="ECO:0000256" key="5">
    <source>
        <dbReference type="ARBA" id="ARBA00022989"/>
    </source>
</evidence>
<keyword evidence="5 8" id="KW-1133">Transmembrane helix</keyword>
<feature type="transmembrane region" description="Helical" evidence="8">
    <location>
        <begin position="212"/>
        <end position="235"/>
    </location>
</feature>
<evidence type="ECO:0000256" key="6">
    <source>
        <dbReference type="ARBA" id="ARBA00023136"/>
    </source>
</evidence>
<gene>
    <name evidence="10" type="ORF">WICMUC_002829</name>
</gene>
<evidence type="ECO:0000259" key="9">
    <source>
        <dbReference type="PROSITE" id="PS50850"/>
    </source>
</evidence>
<evidence type="ECO:0000313" key="10">
    <source>
        <dbReference type="EMBL" id="KAH3675173.1"/>
    </source>
</evidence>
<feature type="transmembrane region" description="Helical" evidence="8">
    <location>
        <begin position="398"/>
        <end position="419"/>
    </location>
</feature>
<dbReference type="EMBL" id="JAEUBF010000781">
    <property type="protein sequence ID" value="KAH3675173.1"/>
    <property type="molecule type" value="Genomic_DNA"/>
</dbReference>
<dbReference type="InterPro" id="IPR050814">
    <property type="entry name" value="Myo-inositol_Transporter"/>
</dbReference>
<dbReference type="PANTHER" id="PTHR48020:SF9">
    <property type="entry name" value="MAJOR FACILITATOR SUPERFAMILY (MFS) PROFILE DOMAIN-CONTAINING PROTEIN"/>
    <property type="match status" value="1"/>
</dbReference>
<reference evidence="10" key="2">
    <citation type="submission" date="2021-01" db="EMBL/GenBank/DDBJ databases">
        <authorList>
            <person name="Schikora-Tamarit M.A."/>
        </authorList>
    </citation>
    <scope>NUCLEOTIDE SEQUENCE</scope>
    <source>
        <strain evidence="10">CBS6341</strain>
    </source>
</reference>
<dbReference type="PROSITE" id="PS50850">
    <property type="entry name" value="MFS"/>
    <property type="match status" value="1"/>
</dbReference>
<reference evidence="10" key="1">
    <citation type="journal article" date="2021" name="Open Biol.">
        <title>Shared evolutionary footprints suggest mitochondrial oxidative damage underlies multiple complex I losses in fungi.</title>
        <authorList>
            <person name="Schikora-Tamarit M.A."/>
            <person name="Marcet-Houben M."/>
            <person name="Nosek J."/>
            <person name="Gabaldon T."/>
        </authorList>
    </citation>
    <scope>NUCLEOTIDE SEQUENCE</scope>
    <source>
        <strain evidence="10">CBS6341</strain>
    </source>
</reference>
<dbReference type="PANTHER" id="PTHR48020">
    <property type="entry name" value="PROTON MYO-INOSITOL COTRANSPORTER"/>
    <property type="match status" value="1"/>
</dbReference>
<dbReference type="PROSITE" id="PS00217">
    <property type="entry name" value="SUGAR_TRANSPORT_2"/>
    <property type="match status" value="1"/>
</dbReference>
<feature type="transmembrane region" description="Helical" evidence="8">
    <location>
        <begin position="491"/>
        <end position="515"/>
    </location>
</feature>
<dbReference type="GO" id="GO:0015791">
    <property type="term" value="P:polyol transmembrane transport"/>
    <property type="evidence" value="ECO:0007669"/>
    <property type="project" value="UniProtKB-ARBA"/>
</dbReference>
<protein>
    <recommendedName>
        <fullName evidence="9">Major facilitator superfamily (MFS) profile domain-containing protein</fullName>
    </recommendedName>
</protein>
<keyword evidence="4 8" id="KW-0812">Transmembrane</keyword>
<feature type="transmembrane region" description="Helical" evidence="8">
    <location>
        <begin position="241"/>
        <end position="262"/>
    </location>
</feature>
<sequence>MSNLFEKQDEAQVSLSSAEIVNKDVLEDSTHNKIEKLQMEENFNFEKEIDELEVLASNFKHERGFFQRILNLEIELNFENKKYMAYLIGIVASIAGLLSGVDQSIISGASITMVKSLNLTSEEQSLVVALMPLGAVLGSIFMTPMNEYIGRRATIIVSCLWYTVGAALAAGSTSQHMMYAARFLLGIGIGLEGASVGVYISECSPPSVRGNLVSLYQFNIALGEVLGYAIAAIFYDVHGGWRFMVGSSLVFSTALLIGLFFLPESPRFLVHKGKVGEAFAVWKRIRDISNSEDQLEFLEMRQAAIEEQERSQGETKLQSLTELFRYPRNRRALFYSIMMITLGQMTGVNAVLSNLATLLSKIGFSEKNSVFMSLVGGGSLLIGTIPAILFMDKFGRRTWGMNIIGFFIGLVLVGAGYSVNLDTNLQTGEGLYLTGLIVYMGFFGSYSCLTWVVPSESFDLKTRSIGMTISSAFLYLWSFIVTYNFTKMKDAFTLTGLTLGFYGGIAFIGIIYQFFFMPETKGKTLEEIDDIFNKSSFTIARENLDNFKKWVSRK</sequence>
<dbReference type="Proteomes" id="UP000769528">
    <property type="component" value="Unassembled WGS sequence"/>
</dbReference>
<keyword evidence="6 8" id="KW-0472">Membrane</keyword>
<evidence type="ECO:0000256" key="4">
    <source>
        <dbReference type="ARBA" id="ARBA00022692"/>
    </source>
</evidence>
<dbReference type="AlphaFoldDB" id="A0A9P8PN38"/>
<dbReference type="InterPro" id="IPR005829">
    <property type="entry name" value="Sugar_transporter_CS"/>
</dbReference>
<keyword evidence="3 7" id="KW-0813">Transport</keyword>
<feature type="transmembrane region" description="Helical" evidence="8">
    <location>
        <begin position="83"/>
        <end position="106"/>
    </location>
</feature>
<dbReference type="InterPro" id="IPR020846">
    <property type="entry name" value="MFS_dom"/>
</dbReference>
<evidence type="ECO:0000256" key="8">
    <source>
        <dbReference type="SAM" id="Phobius"/>
    </source>
</evidence>
<feature type="transmembrane region" description="Helical" evidence="8">
    <location>
        <begin position="179"/>
        <end position="200"/>
    </location>
</feature>
<dbReference type="FunFam" id="1.20.1250.20:FF:000134">
    <property type="entry name" value="MFS sugar transporter protein"/>
    <property type="match status" value="1"/>
</dbReference>
<evidence type="ECO:0000256" key="7">
    <source>
        <dbReference type="RuleBase" id="RU003346"/>
    </source>
</evidence>
<feature type="transmembrane region" description="Helical" evidence="8">
    <location>
        <begin position="155"/>
        <end position="173"/>
    </location>
</feature>
<comment type="caution">
    <text evidence="10">The sequence shown here is derived from an EMBL/GenBank/DDBJ whole genome shotgun (WGS) entry which is preliminary data.</text>
</comment>
<dbReference type="InterPro" id="IPR036259">
    <property type="entry name" value="MFS_trans_sf"/>
</dbReference>
<feature type="transmembrane region" description="Helical" evidence="8">
    <location>
        <begin position="332"/>
        <end position="351"/>
    </location>
</feature>
<dbReference type="GO" id="GO:0015798">
    <property type="term" value="P:myo-inositol transport"/>
    <property type="evidence" value="ECO:0007669"/>
    <property type="project" value="UniProtKB-ARBA"/>
</dbReference>
<comment type="similarity">
    <text evidence="2 7">Belongs to the major facilitator superfamily. Sugar transporter (TC 2.A.1.1) family.</text>
</comment>
<feature type="transmembrane region" description="Helical" evidence="8">
    <location>
        <begin position="371"/>
        <end position="391"/>
    </location>
</feature>
<dbReference type="NCBIfam" id="TIGR00879">
    <property type="entry name" value="SP"/>
    <property type="match status" value="1"/>
</dbReference>
<feature type="domain" description="Major facilitator superfamily (MFS) profile" evidence="9">
    <location>
        <begin position="88"/>
        <end position="521"/>
    </location>
</feature>
<comment type="subcellular location">
    <subcellularLocation>
        <location evidence="1">Membrane</location>
        <topology evidence="1">Multi-pass membrane protein</topology>
    </subcellularLocation>
</comment>